<name>A0ABN7X191_GIGMA</name>
<evidence type="ECO:0000313" key="2">
    <source>
        <dbReference type="EMBL" id="CAG8845590.1"/>
    </source>
</evidence>
<sequence>TFKRFGGRHLHEKFSNSEIRDLTKEIEKIEEELKEARQNSQ</sequence>
<feature type="non-terminal residue" evidence="2">
    <location>
        <position position="1"/>
    </location>
</feature>
<reference evidence="2 3" key="1">
    <citation type="submission" date="2021-06" db="EMBL/GenBank/DDBJ databases">
        <authorList>
            <person name="Kallberg Y."/>
            <person name="Tangrot J."/>
            <person name="Rosling A."/>
        </authorList>
    </citation>
    <scope>NUCLEOTIDE SEQUENCE [LARGE SCALE GENOMIC DNA]</scope>
    <source>
        <strain evidence="2 3">120-4 pot B 10/14</strain>
    </source>
</reference>
<accession>A0ABN7X191</accession>
<gene>
    <name evidence="2" type="ORF">GMARGA_LOCUS37724</name>
</gene>
<organism evidence="2 3">
    <name type="scientific">Gigaspora margarita</name>
    <dbReference type="NCBI Taxonomy" id="4874"/>
    <lineage>
        <taxon>Eukaryota</taxon>
        <taxon>Fungi</taxon>
        <taxon>Fungi incertae sedis</taxon>
        <taxon>Mucoromycota</taxon>
        <taxon>Glomeromycotina</taxon>
        <taxon>Glomeromycetes</taxon>
        <taxon>Diversisporales</taxon>
        <taxon>Gigasporaceae</taxon>
        <taxon>Gigaspora</taxon>
    </lineage>
</organism>
<evidence type="ECO:0000256" key="1">
    <source>
        <dbReference type="SAM" id="Coils"/>
    </source>
</evidence>
<feature type="non-terminal residue" evidence="2">
    <location>
        <position position="41"/>
    </location>
</feature>
<keyword evidence="1" id="KW-0175">Coiled coil</keyword>
<comment type="caution">
    <text evidence="2">The sequence shown here is derived from an EMBL/GenBank/DDBJ whole genome shotgun (WGS) entry which is preliminary data.</text>
</comment>
<proteinExistence type="predicted"/>
<protein>
    <submittedName>
        <fullName evidence="2">41207_t:CDS:1</fullName>
    </submittedName>
</protein>
<dbReference type="Proteomes" id="UP000789901">
    <property type="component" value="Unassembled WGS sequence"/>
</dbReference>
<feature type="coiled-coil region" evidence="1">
    <location>
        <begin position="12"/>
        <end position="39"/>
    </location>
</feature>
<keyword evidence="3" id="KW-1185">Reference proteome</keyword>
<dbReference type="EMBL" id="CAJVQB010080181">
    <property type="protein sequence ID" value="CAG8845590.1"/>
    <property type="molecule type" value="Genomic_DNA"/>
</dbReference>
<evidence type="ECO:0000313" key="3">
    <source>
        <dbReference type="Proteomes" id="UP000789901"/>
    </source>
</evidence>